<feature type="domain" description="General stress protein 17M-like" evidence="1">
    <location>
        <begin position="10"/>
        <end position="66"/>
    </location>
</feature>
<protein>
    <recommendedName>
        <fullName evidence="1">General stress protein 17M-like domain-containing protein</fullName>
    </recommendedName>
</protein>
<dbReference type="AlphaFoldDB" id="A0A2N6K1E0"/>
<gene>
    <name evidence="2" type="ORF">CEN44_15610</name>
</gene>
<dbReference type="RefSeq" id="WP_026086194.1">
    <property type="nucleotide sequence ID" value="NZ_CAWNVR010000447.1"/>
</dbReference>
<sequence>MSNKNPKSAIGVFSKREQAEQALHELKASGFSMEKVSVIAKDIDQGQQVGSVQTSDRIGNQNVDTTGAVGDALSSATLGGVLVGLSSLALPGIGAVLAAGSVGVALVTSVAGVAVSAATTNNLVQALTGLGIPEERARVYSDRLQQGNYLVIVDGTDDEIHRAETILRERNIEYWGIYDSPQPEQGSVD</sequence>
<dbReference type="PANTHER" id="PTHR36109:SF2">
    <property type="entry name" value="MEMBRANE PROTEIN"/>
    <property type="match status" value="1"/>
</dbReference>
<comment type="caution">
    <text evidence="2">The sequence shown here is derived from an EMBL/GenBank/DDBJ whole genome shotgun (WGS) entry which is preliminary data.</text>
</comment>
<evidence type="ECO:0000313" key="2">
    <source>
        <dbReference type="EMBL" id="PLZ88380.1"/>
    </source>
</evidence>
<name>A0A2N6K1E0_FISMU</name>
<dbReference type="EMBL" id="NRQW01000343">
    <property type="protein sequence ID" value="PLZ88380.1"/>
    <property type="molecule type" value="Genomic_DNA"/>
</dbReference>
<evidence type="ECO:0000259" key="1">
    <source>
        <dbReference type="Pfam" id="PF11181"/>
    </source>
</evidence>
<dbReference type="InterPro" id="IPR052948">
    <property type="entry name" value="Low_temp-induced_all0457"/>
</dbReference>
<proteinExistence type="predicted"/>
<organism evidence="2 3">
    <name type="scientific">Fischerella muscicola CCMEE 5323</name>
    <dbReference type="NCBI Taxonomy" id="2019572"/>
    <lineage>
        <taxon>Bacteria</taxon>
        <taxon>Bacillati</taxon>
        <taxon>Cyanobacteriota</taxon>
        <taxon>Cyanophyceae</taxon>
        <taxon>Nostocales</taxon>
        <taxon>Hapalosiphonaceae</taxon>
        <taxon>Fischerella</taxon>
    </lineage>
</organism>
<dbReference type="Pfam" id="PF11181">
    <property type="entry name" value="YflT"/>
    <property type="match status" value="1"/>
</dbReference>
<dbReference type="PANTHER" id="PTHR36109">
    <property type="entry name" value="MEMBRANE PROTEIN-RELATED"/>
    <property type="match status" value="1"/>
</dbReference>
<dbReference type="Proteomes" id="UP000235036">
    <property type="component" value="Unassembled WGS sequence"/>
</dbReference>
<accession>A0A2N6K1E0</accession>
<keyword evidence="3" id="KW-1185">Reference proteome</keyword>
<evidence type="ECO:0000313" key="3">
    <source>
        <dbReference type="Proteomes" id="UP000235036"/>
    </source>
</evidence>
<dbReference type="InterPro" id="IPR025889">
    <property type="entry name" value="GSP17M-like_dom"/>
</dbReference>
<reference evidence="2 3" key="1">
    <citation type="submission" date="2017-08" db="EMBL/GenBank/DDBJ databases">
        <title>Genomes of Fischerella (Mastigocladus) sp. strains.</title>
        <authorList>
            <person name="Miller S.R."/>
        </authorList>
    </citation>
    <scope>NUCLEOTIDE SEQUENCE [LARGE SCALE GENOMIC DNA]</scope>
    <source>
        <strain evidence="2 3">CCMEE 5323</strain>
    </source>
</reference>